<feature type="coiled-coil region" evidence="1">
    <location>
        <begin position="8"/>
        <end position="35"/>
    </location>
</feature>
<dbReference type="AlphaFoldDB" id="A0A8K0NP74"/>
<reference evidence="3" key="1">
    <citation type="submission" date="2020-04" db="EMBL/GenBank/DDBJ databases">
        <title>Analysis of mating type loci in Filobasidium floriforme.</title>
        <authorList>
            <person name="Nowrousian M."/>
        </authorList>
    </citation>
    <scope>NUCLEOTIDE SEQUENCE</scope>
    <source>
        <strain evidence="3">CBS 6242</strain>
    </source>
</reference>
<feature type="compositionally biased region" description="Basic and acidic residues" evidence="2">
    <location>
        <begin position="614"/>
        <end position="624"/>
    </location>
</feature>
<comment type="caution">
    <text evidence="3">The sequence shown here is derived from an EMBL/GenBank/DDBJ whole genome shotgun (WGS) entry which is preliminary data.</text>
</comment>
<dbReference type="Proteomes" id="UP000812966">
    <property type="component" value="Unassembled WGS sequence"/>
</dbReference>
<feature type="compositionally biased region" description="Polar residues" evidence="2">
    <location>
        <begin position="195"/>
        <end position="239"/>
    </location>
</feature>
<evidence type="ECO:0000256" key="1">
    <source>
        <dbReference type="SAM" id="Coils"/>
    </source>
</evidence>
<sequence length="726" mass="78592">MSGLVAEVQGLVTANDHLTATLQQLEQQLTSKTQAHSESVRKNQALEDKLETERIKGLKVKEKLELEIKGLKGKLKDKEDKVKVLEKEVKGVKSKAELDARNKVEGELSLLKTAHEDQQRRLIEQFKDTLKRLAVGWTQSLEKDVEVADKRFEAMMGSSETMQVDEKEQDGQRFDREDIDPDLMHDHHRHVETTLIQTQSRAGAETPTQTETLPDSQPSGPSPMIPTSTSNRTSTQRLSQPMLPVLSTSAPAEEATTSVRSSRSRTPLTPLDRGVERSCMAEFSEGVRRNGKPGGLKCTGVELMVESVDAPEKGDEGEQEQSLQQKDREEDPEEERDRESGPARQDFVPSAPGSTVQIGETGTAQPTVNEEIEDIKPTLPLPLASGSWTLEVEVPVASSSRSRSSQVIESRTRASTGVNAATGIDLPCGGGNDSSPTAGLGLGRCASRSLKRKSVGRHVASEAEATDQVAEGDGGTIMIGQSASSPARQEDSGKGKKRRVERLHPDAREKSARIRQSASSIVAKSSPATTAPMVTTRSGRRNTHAPVGHLPNLPRPSRSGSHPIEEESPTPFISYRPSARLRSHVAGNTGQMREFGSRGNAGRGHSLFEEDADKIGGEDVKPGEPNDTVHTQPTSISGGDTSDTTTVTISMDTPVMSMPSDPISTATVAEHMTPTPQPRSISKRSKHTPLSSTSAKKRARNRIPTVLGPVTIPVYLDDEDDDPLSL</sequence>
<feature type="compositionally biased region" description="Basic and acidic residues" evidence="2">
    <location>
        <begin position="502"/>
        <end position="512"/>
    </location>
</feature>
<feature type="compositionally biased region" description="Polar residues" evidence="2">
    <location>
        <begin position="406"/>
        <end position="419"/>
    </location>
</feature>
<gene>
    <name evidence="3" type="ORF">FFLO_04504</name>
</gene>
<feature type="coiled-coil region" evidence="1">
    <location>
        <begin position="61"/>
        <end position="95"/>
    </location>
</feature>
<feature type="compositionally biased region" description="Low complexity" evidence="2">
    <location>
        <begin position="256"/>
        <end position="266"/>
    </location>
</feature>
<evidence type="ECO:0000313" key="3">
    <source>
        <dbReference type="EMBL" id="KAG7531262.1"/>
    </source>
</evidence>
<keyword evidence="1" id="KW-0175">Coiled coil</keyword>
<name>A0A8K0NP74_9TREE</name>
<accession>A0A8K0NP74</accession>
<feature type="region of interest" description="Disordered" evidence="2">
    <location>
        <begin position="670"/>
        <end position="704"/>
    </location>
</feature>
<protein>
    <submittedName>
        <fullName evidence="3">Uncharacterized protein</fullName>
    </submittedName>
</protein>
<dbReference type="EMBL" id="JABELV010000096">
    <property type="protein sequence ID" value="KAG7531262.1"/>
    <property type="molecule type" value="Genomic_DNA"/>
</dbReference>
<feature type="compositionally biased region" description="Polar residues" evidence="2">
    <location>
        <begin position="352"/>
        <end position="368"/>
    </location>
</feature>
<keyword evidence="4" id="KW-1185">Reference proteome</keyword>
<feature type="region of interest" description="Disordered" evidence="2">
    <location>
        <begin position="614"/>
        <end position="647"/>
    </location>
</feature>
<feature type="compositionally biased region" description="Low complexity" evidence="2">
    <location>
        <begin position="633"/>
        <end position="647"/>
    </location>
</feature>
<feature type="compositionally biased region" description="Polar residues" evidence="2">
    <location>
        <begin position="514"/>
        <end position="537"/>
    </location>
</feature>
<evidence type="ECO:0000256" key="2">
    <source>
        <dbReference type="SAM" id="MobiDB-lite"/>
    </source>
</evidence>
<organism evidence="3 4">
    <name type="scientific">Filobasidium floriforme</name>
    <dbReference type="NCBI Taxonomy" id="5210"/>
    <lineage>
        <taxon>Eukaryota</taxon>
        <taxon>Fungi</taxon>
        <taxon>Dikarya</taxon>
        <taxon>Basidiomycota</taxon>
        <taxon>Agaricomycotina</taxon>
        <taxon>Tremellomycetes</taxon>
        <taxon>Filobasidiales</taxon>
        <taxon>Filobasidiaceae</taxon>
        <taxon>Filobasidium</taxon>
    </lineage>
</organism>
<feature type="region of interest" description="Disordered" evidence="2">
    <location>
        <begin position="305"/>
        <end position="578"/>
    </location>
</feature>
<feature type="compositionally biased region" description="Basic and acidic residues" evidence="2">
    <location>
        <begin position="325"/>
        <end position="341"/>
    </location>
</feature>
<proteinExistence type="predicted"/>
<feature type="region of interest" description="Disordered" evidence="2">
    <location>
        <begin position="195"/>
        <end position="275"/>
    </location>
</feature>
<evidence type="ECO:0000313" key="4">
    <source>
        <dbReference type="Proteomes" id="UP000812966"/>
    </source>
</evidence>